<dbReference type="SUPFAM" id="SSF46565">
    <property type="entry name" value="Chaperone J-domain"/>
    <property type="match status" value="1"/>
</dbReference>
<dbReference type="Pfam" id="PF14332">
    <property type="entry name" value="DUF4388"/>
    <property type="match status" value="1"/>
</dbReference>
<organism evidence="3 4">
    <name type="scientific">Anaeromyxobacter oryzae</name>
    <dbReference type="NCBI Taxonomy" id="2918170"/>
    <lineage>
        <taxon>Bacteria</taxon>
        <taxon>Pseudomonadati</taxon>
        <taxon>Myxococcota</taxon>
        <taxon>Myxococcia</taxon>
        <taxon>Myxococcales</taxon>
        <taxon>Cystobacterineae</taxon>
        <taxon>Anaeromyxobacteraceae</taxon>
        <taxon>Anaeromyxobacter</taxon>
    </lineage>
</organism>
<dbReference type="InterPro" id="IPR036869">
    <property type="entry name" value="J_dom_sf"/>
</dbReference>
<dbReference type="PANTHER" id="PTHR24074">
    <property type="entry name" value="CO-CHAPERONE PROTEIN DJLA"/>
    <property type="match status" value="1"/>
</dbReference>
<dbReference type="InterPro" id="IPR011990">
    <property type="entry name" value="TPR-like_helical_dom_sf"/>
</dbReference>
<dbReference type="CDD" id="cd06257">
    <property type="entry name" value="DnaJ"/>
    <property type="match status" value="1"/>
</dbReference>
<feature type="compositionally biased region" description="Low complexity" evidence="1">
    <location>
        <begin position="364"/>
        <end position="387"/>
    </location>
</feature>
<feature type="compositionally biased region" description="Low complexity" evidence="1">
    <location>
        <begin position="319"/>
        <end position="333"/>
    </location>
</feature>
<feature type="compositionally biased region" description="Basic and acidic residues" evidence="1">
    <location>
        <begin position="334"/>
        <end position="343"/>
    </location>
</feature>
<feature type="region of interest" description="Disordered" evidence="1">
    <location>
        <begin position="286"/>
        <end position="344"/>
    </location>
</feature>
<proteinExistence type="predicted"/>
<reference evidence="4" key="1">
    <citation type="journal article" date="2022" name="Int. J. Syst. Evol. Microbiol.">
        <title>Anaeromyxobacter oryzae sp. nov., Anaeromyxobacter diazotrophicus sp. nov. and Anaeromyxobacter paludicola sp. nov., isolated from paddy soils.</title>
        <authorList>
            <person name="Itoh H."/>
            <person name="Xu Z."/>
            <person name="Mise K."/>
            <person name="Masuda Y."/>
            <person name="Ushijima N."/>
            <person name="Hayakawa C."/>
            <person name="Shiratori Y."/>
            <person name="Senoo K."/>
        </authorList>
    </citation>
    <scope>NUCLEOTIDE SEQUENCE [LARGE SCALE GENOMIC DNA]</scope>
    <source>
        <strain evidence="4">Red232</strain>
    </source>
</reference>
<dbReference type="PROSITE" id="PS50076">
    <property type="entry name" value="DNAJ_2"/>
    <property type="match status" value="1"/>
</dbReference>
<dbReference type="Gene3D" id="1.10.287.110">
    <property type="entry name" value="DnaJ domain"/>
    <property type="match status" value="1"/>
</dbReference>
<dbReference type="RefSeq" id="WP_248360293.1">
    <property type="nucleotide sequence ID" value="NZ_AP025591.1"/>
</dbReference>
<keyword evidence="4" id="KW-1185">Reference proteome</keyword>
<feature type="domain" description="J" evidence="2">
    <location>
        <begin position="409"/>
        <end position="480"/>
    </location>
</feature>
<dbReference type="SMART" id="SM00271">
    <property type="entry name" value="DnaJ"/>
    <property type="match status" value="1"/>
</dbReference>
<gene>
    <name evidence="3" type="ORF">AMOR_15990</name>
</gene>
<evidence type="ECO:0000259" key="2">
    <source>
        <dbReference type="PROSITE" id="PS50076"/>
    </source>
</evidence>
<dbReference type="SUPFAM" id="SSF160246">
    <property type="entry name" value="EspE N-terminal domain-like"/>
    <property type="match status" value="1"/>
</dbReference>
<feature type="compositionally biased region" description="Low complexity" evidence="1">
    <location>
        <begin position="286"/>
        <end position="306"/>
    </location>
</feature>
<feature type="region of interest" description="Disordered" evidence="1">
    <location>
        <begin position="358"/>
        <end position="390"/>
    </location>
</feature>
<dbReference type="Proteomes" id="UP001162891">
    <property type="component" value="Chromosome"/>
</dbReference>
<dbReference type="InterPro" id="IPR037257">
    <property type="entry name" value="T2SS_E_N_sf"/>
</dbReference>
<evidence type="ECO:0000313" key="4">
    <source>
        <dbReference type="Proteomes" id="UP001162891"/>
    </source>
</evidence>
<dbReference type="InterPro" id="IPR001623">
    <property type="entry name" value="DnaJ_domain"/>
</dbReference>
<accession>A0ABM7WT29</accession>
<evidence type="ECO:0000313" key="3">
    <source>
        <dbReference type="EMBL" id="BDG02603.1"/>
    </source>
</evidence>
<protein>
    <recommendedName>
        <fullName evidence="2">J domain-containing protein</fullName>
    </recommendedName>
</protein>
<dbReference type="InterPro" id="IPR018253">
    <property type="entry name" value="DnaJ_domain_CS"/>
</dbReference>
<dbReference type="InterPro" id="IPR050817">
    <property type="entry name" value="DjlA_DnaK_co-chaperone"/>
</dbReference>
<dbReference type="InterPro" id="IPR025497">
    <property type="entry name" value="PatA-like_N"/>
</dbReference>
<dbReference type="Pfam" id="PF00226">
    <property type="entry name" value="DnaJ"/>
    <property type="match status" value="1"/>
</dbReference>
<dbReference type="PRINTS" id="PR00625">
    <property type="entry name" value="JDOMAIN"/>
</dbReference>
<name>A0ABM7WT29_9BACT</name>
<dbReference type="Gene3D" id="1.25.40.10">
    <property type="entry name" value="Tetratricopeptide repeat domain"/>
    <property type="match status" value="1"/>
</dbReference>
<sequence length="616" mass="65516">MSILHEPGDLAQTPLAAVLLEALNLRASGVLAVEHGGGTSRLWFRDGRPVGAQVFAGFRPLGHMLLQAGLIDIDALSRSLAEMARTGRPQGELLLEMGVVSRADVDRALTEQQAGYFALIAALERGGYRFDPAAEVPAWTRSSLLSPLRTIVDALERPQAGALVVSALQPVASGGVRLSSGYAEVEGAFRWTAAERALVSRIVRAAGLDAFFSASDVRPERARAILSALLLLGLAVPATAAPGDTGAALVREELDILELDATDAPAWTPPPIPTTATATAIPRPVAAAAPSPTPPATAEGTSPGPASTGHGTRVRGAERPGAATGTPPAATATRRSDPAEARARRQRLLQQAMKNMGVGPFAGARPSSATPTPAPAPAETVPAAAPPGSAEDGLRKALLAIAPRAKERDLFVRLDVPATATRDDVKKAFLALARQFHPDRFASPALRDLSETVRDFFTAVNEAYEVLSDDRRRAEYLALRKSGAGVPQAQVDSARVDFQKAEACLRTRDFPRARGFYESAIRANPRPEYQAALAFALILDPVRRDRERARALLEEATRDASCDRAQYVAGILARDEGDDARAERLFRAATVANPRNADALRELRAIEARRAERRGR</sequence>
<evidence type="ECO:0000256" key="1">
    <source>
        <dbReference type="SAM" id="MobiDB-lite"/>
    </source>
</evidence>
<dbReference type="PROSITE" id="PS00636">
    <property type="entry name" value="DNAJ_1"/>
    <property type="match status" value="1"/>
</dbReference>
<dbReference type="EMBL" id="AP025591">
    <property type="protein sequence ID" value="BDG02603.1"/>
    <property type="molecule type" value="Genomic_DNA"/>
</dbReference>
<dbReference type="SUPFAM" id="SSF48452">
    <property type="entry name" value="TPR-like"/>
    <property type="match status" value="1"/>
</dbReference>